<dbReference type="PATRIC" id="fig|1137280.3.peg.3517"/>
<dbReference type="RefSeq" id="WP_036135085.1">
    <property type="nucleotide sequence ID" value="NZ_ANIE01000017.1"/>
</dbReference>
<dbReference type="Proteomes" id="UP000035057">
    <property type="component" value="Unassembled WGS sequence"/>
</dbReference>
<organism evidence="2 3">
    <name type="scientific">Marinobacter nitratireducens</name>
    <dbReference type="NCBI Taxonomy" id="1137280"/>
    <lineage>
        <taxon>Bacteria</taxon>
        <taxon>Pseudomonadati</taxon>
        <taxon>Pseudomonadota</taxon>
        <taxon>Gammaproteobacteria</taxon>
        <taxon>Pseudomonadales</taxon>
        <taxon>Marinobacteraceae</taxon>
        <taxon>Marinobacter</taxon>
    </lineage>
</organism>
<keyword evidence="1" id="KW-0175">Coiled coil</keyword>
<gene>
    <name evidence="2" type="ORF">D777_00368</name>
</gene>
<protein>
    <submittedName>
        <fullName evidence="2">Uncharacterized protein</fullName>
    </submittedName>
</protein>
<reference evidence="2 3" key="1">
    <citation type="submission" date="2012-12" db="EMBL/GenBank/DDBJ databases">
        <title>Genome assembly of Marinobacter sp. AK21.</title>
        <authorList>
            <person name="Khatri I."/>
            <person name="Kumar R."/>
            <person name="Vaidya B."/>
            <person name="Subramanian S."/>
            <person name="Pinnaka A."/>
        </authorList>
    </citation>
    <scope>NUCLEOTIDE SEQUENCE [LARGE SCALE GENOMIC DNA]</scope>
    <source>
        <strain evidence="2 3">AK21</strain>
    </source>
</reference>
<accession>A0A072MWP0</accession>
<dbReference type="OrthoDB" id="5835015at2"/>
<evidence type="ECO:0000313" key="3">
    <source>
        <dbReference type="Proteomes" id="UP000035057"/>
    </source>
</evidence>
<keyword evidence="3" id="KW-1185">Reference proteome</keyword>
<evidence type="ECO:0000256" key="1">
    <source>
        <dbReference type="SAM" id="Coils"/>
    </source>
</evidence>
<evidence type="ECO:0000313" key="2">
    <source>
        <dbReference type="EMBL" id="KEF29666.1"/>
    </source>
</evidence>
<name>A0A072MWP0_9GAMM</name>
<feature type="coiled-coil region" evidence="1">
    <location>
        <begin position="147"/>
        <end position="174"/>
    </location>
</feature>
<dbReference type="AlphaFoldDB" id="A0A072MWP0"/>
<sequence length="604" mass="66757">MTTYVQTGNTLYGAEATPDPAWWREAVHYVVNSDPTPSIWSLIDTSEVERYRKLLDEKKSLLAEQEAALSRMVQTSPPSSNDVFASPNVGDTRAWNVVEIKRTGESGYRYIHREALQRFRQGWHPMTMADVKDAMSSSRFREAGAQARDALRTNRELKLKLAQWKSQNDNFFNQLNNELFKEEVSTEDGRFSADAEAQMFRFAAQAGLAASYNPVKQEAHIGGKVEGAYSLLEGKASLKAQLPDASGMPLVLKYQDHKGDLVSLHCGHLRTDAEYTIQGFAGACASLAANVRASSAPGNVGINGDANGDANGEVFAGATLKNEAAFSVKWKAAYGEVQEEQVAGQVGGVSDKEQERRNEADKAFKSLMEVKPELAFSAGIGAGFEFKVMFLDGKLVLFLKGHVVLGPGAGGGVAAEINGPQIVELVHFLRWSLEQSDFRFLEWIDSEAFSLISLMLRVQAVSGDDLLDLVTWPRDRLQEYWIETQENYQEAINAAYRIAKDGYMAIATPEAKAEVLQLLSSNASRAQRRRDQGFGQLASASVKVLRTIKSHRELMEVLRRMGQEGGHKGTVVDLKNNYASLIVRFLYRSSEAKATESWLSALYV</sequence>
<proteinExistence type="predicted"/>
<dbReference type="EMBL" id="ANIE01000017">
    <property type="protein sequence ID" value="KEF29666.1"/>
    <property type="molecule type" value="Genomic_DNA"/>
</dbReference>
<comment type="caution">
    <text evidence="2">The sequence shown here is derived from an EMBL/GenBank/DDBJ whole genome shotgun (WGS) entry which is preliminary data.</text>
</comment>